<keyword evidence="15" id="KW-1185">Reference proteome</keyword>
<dbReference type="Pfam" id="PF03412">
    <property type="entry name" value="Peptidase_C39"/>
    <property type="match status" value="1"/>
</dbReference>
<dbReference type="SUPFAM" id="SSF52540">
    <property type="entry name" value="P-loop containing nucleoside triphosphate hydrolases"/>
    <property type="match status" value="1"/>
</dbReference>
<dbReference type="Gene3D" id="3.90.70.10">
    <property type="entry name" value="Cysteine proteinases"/>
    <property type="match status" value="1"/>
</dbReference>
<dbReference type="GO" id="GO:0016887">
    <property type="term" value="F:ATP hydrolysis activity"/>
    <property type="evidence" value="ECO:0007669"/>
    <property type="project" value="InterPro"/>
</dbReference>
<dbReference type="SMART" id="SM00382">
    <property type="entry name" value="AAA"/>
    <property type="match status" value="1"/>
</dbReference>
<dbReference type="FunFam" id="3.40.50.300:FF:000299">
    <property type="entry name" value="ABC transporter ATP-binding protein/permease"/>
    <property type="match status" value="1"/>
</dbReference>
<keyword evidence="2" id="KW-0813">Transport</keyword>
<feature type="transmembrane region" description="Helical" evidence="10">
    <location>
        <begin position="173"/>
        <end position="198"/>
    </location>
</feature>
<dbReference type="GO" id="GO:0005886">
    <property type="term" value="C:plasma membrane"/>
    <property type="evidence" value="ECO:0007669"/>
    <property type="project" value="UniProtKB-SubCell"/>
</dbReference>
<dbReference type="CDD" id="cd18571">
    <property type="entry name" value="ABC_6TM_peptidase_like"/>
    <property type="match status" value="1"/>
</dbReference>
<dbReference type="GO" id="GO:0006508">
    <property type="term" value="P:proteolysis"/>
    <property type="evidence" value="ECO:0007669"/>
    <property type="project" value="InterPro"/>
</dbReference>
<dbReference type="PROSITE" id="PS00211">
    <property type="entry name" value="ABC_TRANSPORTER_1"/>
    <property type="match status" value="1"/>
</dbReference>
<dbReference type="AlphaFoldDB" id="A0A074LGZ6"/>
<evidence type="ECO:0000256" key="1">
    <source>
        <dbReference type="ARBA" id="ARBA00004651"/>
    </source>
</evidence>
<organism evidence="14 15">
    <name type="scientific">Anditalea andensis</name>
    <dbReference type="NCBI Taxonomy" id="1048983"/>
    <lineage>
        <taxon>Bacteria</taxon>
        <taxon>Pseudomonadati</taxon>
        <taxon>Bacteroidota</taxon>
        <taxon>Cytophagia</taxon>
        <taxon>Cytophagales</taxon>
        <taxon>Cytophagaceae</taxon>
        <taxon>Anditalea</taxon>
    </lineage>
</organism>
<dbReference type="Proteomes" id="UP000027821">
    <property type="component" value="Unassembled WGS sequence"/>
</dbReference>
<dbReference type="InterPro" id="IPR039421">
    <property type="entry name" value="Type_1_exporter"/>
</dbReference>
<gene>
    <name evidence="14" type="ORF">EL17_15690</name>
</gene>
<evidence type="ECO:0000259" key="11">
    <source>
        <dbReference type="PROSITE" id="PS50893"/>
    </source>
</evidence>
<dbReference type="InterPro" id="IPR003439">
    <property type="entry name" value="ABC_transporter-like_ATP-bd"/>
</dbReference>
<evidence type="ECO:0008006" key="16">
    <source>
        <dbReference type="Google" id="ProtNLM"/>
    </source>
</evidence>
<dbReference type="InterPro" id="IPR027417">
    <property type="entry name" value="P-loop_NTPase"/>
</dbReference>
<dbReference type="PANTHER" id="PTHR43394">
    <property type="entry name" value="ATP-DEPENDENT PERMEASE MDL1, MITOCHONDRIAL"/>
    <property type="match status" value="1"/>
</dbReference>
<feature type="transmembrane region" description="Helical" evidence="10">
    <location>
        <begin position="310"/>
        <end position="329"/>
    </location>
</feature>
<evidence type="ECO:0000256" key="5">
    <source>
        <dbReference type="ARBA" id="ARBA00022741"/>
    </source>
</evidence>
<evidence type="ECO:0000256" key="9">
    <source>
        <dbReference type="ARBA" id="ARBA00023136"/>
    </source>
</evidence>
<keyword evidence="9 10" id="KW-0472">Membrane</keyword>
<dbReference type="PROSITE" id="PS50990">
    <property type="entry name" value="PEPTIDASE_C39"/>
    <property type="match status" value="1"/>
</dbReference>
<keyword evidence="7" id="KW-0067">ATP-binding</keyword>
<comment type="subcellular location">
    <subcellularLocation>
        <location evidence="1">Cell membrane</location>
        <topology evidence="1">Multi-pass membrane protein</topology>
    </subcellularLocation>
</comment>
<evidence type="ECO:0000256" key="6">
    <source>
        <dbReference type="ARBA" id="ARBA00022801"/>
    </source>
</evidence>
<evidence type="ECO:0000256" key="3">
    <source>
        <dbReference type="ARBA" id="ARBA00022475"/>
    </source>
</evidence>
<evidence type="ECO:0000256" key="8">
    <source>
        <dbReference type="ARBA" id="ARBA00022989"/>
    </source>
</evidence>
<feature type="domain" description="ABC transmembrane type-1" evidence="12">
    <location>
        <begin position="181"/>
        <end position="456"/>
    </location>
</feature>
<dbReference type="GO" id="GO:0005524">
    <property type="term" value="F:ATP binding"/>
    <property type="evidence" value="ECO:0007669"/>
    <property type="project" value="UniProtKB-KW"/>
</dbReference>
<keyword evidence="3" id="KW-1003">Cell membrane</keyword>
<evidence type="ECO:0000256" key="2">
    <source>
        <dbReference type="ARBA" id="ARBA00022448"/>
    </source>
</evidence>
<evidence type="ECO:0000256" key="4">
    <source>
        <dbReference type="ARBA" id="ARBA00022692"/>
    </source>
</evidence>
<feature type="domain" description="ABC transporter" evidence="11">
    <location>
        <begin position="491"/>
        <end position="727"/>
    </location>
</feature>
<proteinExistence type="predicted"/>
<evidence type="ECO:0000313" key="15">
    <source>
        <dbReference type="Proteomes" id="UP000027821"/>
    </source>
</evidence>
<dbReference type="Pfam" id="PF00005">
    <property type="entry name" value="ABC_tran"/>
    <property type="match status" value="1"/>
</dbReference>
<sequence>MAFPFVRQHDIMDCGVACLKMVMQFYGSNYPMEYIREKTYINREGISLLAIRNAAEELGFKTVSAKCSVENLKESVVLPCIIHWNQTHYVVVYGIKHSKSEKKDYFRIADPSHGRVTIDEESFLRSWLPETHDKGIVLCMVPAGVAQAENGKFNRAGGGLKHSIKYLMEHKRYLFRLFTGMLAASLLTLVFPLLTQLLVDRGIGEANIKVIYLILISQFFVYLGAMAIEIIQNWLLLHVNIRISLSIVSDFLKKLLGLPISFFDSKAVGDITQRINDHYRIENFLTKTILAALFSFINLVMFSIVLTLYYWKVAVVFLILNTIGLLWVIRFQQKRKILDYIRFQRSRTIQDNLIEMIVGMQEIKLFGGENDRRRRWEKLQIKMFDLNTASLKLEQYQRVGFLSLSYLRYLLISFITAMAVVEGRLSLGVMLSISYILGQTNSPLEQIVGFFKSAQEAKLSMERMREIHDLRPEQDHPKKKCAQEGDFRGDIQLEGVSFRYGDASSASVLSKINLTIPHGKVTAIVGPSGGGKTTLVKLLLAFYEPLEGTIKIAGRSISSIPVMSWRSACGTVMQDGYIFSDSIERNIAVDGKKTDEQRMARALEVSNLLELVEALPLGLQTKIGANGLGLSGGQKQRILIARALYKSPDIFFLDEATSALDANNERSIVQKLAGVLENKTVVVIAHRLSTVKYADQIVVLNNGTISEIGTHDQLIRNRAYYYCLVKNQLEIDLGYENV</sequence>
<reference evidence="14 15" key="1">
    <citation type="submission" date="2014-04" db="EMBL/GenBank/DDBJ databases">
        <title>Characterization and application of a salt tolerant electro-active bacterium.</title>
        <authorList>
            <person name="Yang L."/>
            <person name="Wei S."/>
            <person name="Tay Q.X.M."/>
        </authorList>
    </citation>
    <scope>NUCLEOTIDE SEQUENCE [LARGE SCALE GENOMIC DNA]</scope>
    <source>
        <strain evidence="14 15">LY1</strain>
    </source>
</reference>
<dbReference type="InterPro" id="IPR036640">
    <property type="entry name" value="ABC1_TM_sf"/>
</dbReference>
<comment type="caution">
    <text evidence="14">The sequence shown here is derived from an EMBL/GenBank/DDBJ whole genome shotgun (WGS) entry which is preliminary data.</text>
</comment>
<dbReference type="Gene3D" id="1.20.1560.10">
    <property type="entry name" value="ABC transporter type 1, transmembrane domain"/>
    <property type="match status" value="1"/>
</dbReference>
<feature type="transmembrane region" description="Helical" evidence="10">
    <location>
        <begin position="284"/>
        <end position="304"/>
    </location>
</feature>
<evidence type="ECO:0000313" key="14">
    <source>
        <dbReference type="EMBL" id="KEO73052.1"/>
    </source>
</evidence>
<feature type="transmembrane region" description="Helical" evidence="10">
    <location>
        <begin position="210"/>
        <end position="236"/>
    </location>
</feature>
<protein>
    <recommendedName>
        <fullName evidence="16">ABC transporter ATP-binding protein</fullName>
    </recommendedName>
</protein>
<dbReference type="InterPro" id="IPR011527">
    <property type="entry name" value="ABC1_TM_dom"/>
</dbReference>
<dbReference type="SUPFAM" id="SSF90123">
    <property type="entry name" value="ABC transporter transmembrane region"/>
    <property type="match status" value="1"/>
</dbReference>
<evidence type="ECO:0000259" key="12">
    <source>
        <dbReference type="PROSITE" id="PS50929"/>
    </source>
</evidence>
<dbReference type="PANTHER" id="PTHR43394:SF1">
    <property type="entry name" value="ATP-BINDING CASSETTE SUB-FAMILY B MEMBER 10, MITOCHONDRIAL"/>
    <property type="match status" value="1"/>
</dbReference>
<feature type="transmembrane region" description="Helical" evidence="10">
    <location>
        <begin position="406"/>
        <end position="437"/>
    </location>
</feature>
<dbReference type="InterPro" id="IPR003593">
    <property type="entry name" value="AAA+_ATPase"/>
</dbReference>
<dbReference type="InterPro" id="IPR005074">
    <property type="entry name" value="Peptidase_C39"/>
</dbReference>
<dbReference type="RefSeq" id="WP_035076309.1">
    <property type="nucleotide sequence ID" value="NZ_JMIH01000023.1"/>
</dbReference>
<keyword evidence="5" id="KW-0547">Nucleotide-binding</keyword>
<dbReference type="InterPro" id="IPR017871">
    <property type="entry name" value="ABC_transporter-like_CS"/>
</dbReference>
<evidence type="ECO:0000256" key="10">
    <source>
        <dbReference type="SAM" id="Phobius"/>
    </source>
</evidence>
<dbReference type="OrthoDB" id="9769115at2"/>
<accession>A0A074LGZ6</accession>
<evidence type="ECO:0000256" key="7">
    <source>
        <dbReference type="ARBA" id="ARBA00022840"/>
    </source>
</evidence>
<name>A0A074LGZ6_9BACT</name>
<dbReference type="Pfam" id="PF00664">
    <property type="entry name" value="ABC_membrane"/>
    <property type="match status" value="1"/>
</dbReference>
<evidence type="ECO:0000259" key="13">
    <source>
        <dbReference type="PROSITE" id="PS50990"/>
    </source>
</evidence>
<dbReference type="PROSITE" id="PS50929">
    <property type="entry name" value="ABC_TM1F"/>
    <property type="match status" value="1"/>
</dbReference>
<keyword evidence="6" id="KW-0378">Hydrolase</keyword>
<dbReference type="STRING" id="1048983.EL17_15690"/>
<dbReference type="eggNOG" id="COG2274">
    <property type="taxonomic scope" value="Bacteria"/>
</dbReference>
<keyword evidence="8 10" id="KW-1133">Transmembrane helix</keyword>
<dbReference type="CDD" id="cd02418">
    <property type="entry name" value="Peptidase_C39B"/>
    <property type="match status" value="1"/>
</dbReference>
<dbReference type="PROSITE" id="PS50893">
    <property type="entry name" value="ABC_TRANSPORTER_2"/>
    <property type="match status" value="1"/>
</dbReference>
<dbReference type="GO" id="GO:0015421">
    <property type="term" value="F:ABC-type oligopeptide transporter activity"/>
    <property type="evidence" value="ECO:0007669"/>
    <property type="project" value="TreeGrafter"/>
</dbReference>
<dbReference type="Gene3D" id="3.40.50.300">
    <property type="entry name" value="P-loop containing nucleotide triphosphate hydrolases"/>
    <property type="match status" value="1"/>
</dbReference>
<dbReference type="EMBL" id="JMIH01000023">
    <property type="protein sequence ID" value="KEO73052.1"/>
    <property type="molecule type" value="Genomic_DNA"/>
</dbReference>
<dbReference type="GO" id="GO:0008233">
    <property type="term" value="F:peptidase activity"/>
    <property type="evidence" value="ECO:0007669"/>
    <property type="project" value="InterPro"/>
</dbReference>
<keyword evidence="4 10" id="KW-0812">Transmembrane</keyword>
<feature type="domain" description="Peptidase C39" evidence="13">
    <location>
        <begin position="8"/>
        <end position="134"/>
    </location>
</feature>